<dbReference type="Proteomes" id="UP001451606">
    <property type="component" value="Chromosome"/>
</dbReference>
<evidence type="ECO:0000256" key="3">
    <source>
        <dbReference type="ARBA" id="ARBA00022884"/>
    </source>
</evidence>
<comment type="similarity">
    <text evidence="6">Belongs to the NusA family.</text>
</comment>
<accession>A0AAX4NDX2</accession>
<gene>
    <name evidence="6" type="primary">nusA</name>
    <name evidence="9" type="ORF">OXIME_000230</name>
</gene>
<protein>
    <recommendedName>
        <fullName evidence="6">Probable transcription termination protein NusA</fullName>
    </recommendedName>
</protein>
<evidence type="ECO:0000259" key="8">
    <source>
        <dbReference type="Pfam" id="PF26594"/>
    </source>
</evidence>
<comment type="function">
    <text evidence="6">Participates in transcription termination.</text>
</comment>
<dbReference type="InterPro" id="IPR010212">
    <property type="entry name" value="NusA_arc"/>
</dbReference>
<dbReference type="GO" id="GO:0003723">
    <property type="term" value="F:RNA binding"/>
    <property type="evidence" value="ECO:0007669"/>
    <property type="project" value="UniProtKB-UniRule"/>
</dbReference>
<feature type="domain" description="NusA-like second KH" evidence="8">
    <location>
        <begin position="78"/>
        <end position="139"/>
    </location>
</feature>
<evidence type="ECO:0000256" key="4">
    <source>
        <dbReference type="ARBA" id="ARBA00023015"/>
    </source>
</evidence>
<evidence type="ECO:0000256" key="6">
    <source>
        <dbReference type="HAMAP-Rule" id="MF_00945"/>
    </source>
</evidence>
<evidence type="ECO:0000256" key="5">
    <source>
        <dbReference type="ARBA" id="ARBA00023163"/>
    </source>
</evidence>
<keyword evidence="1 6" id="KW-0806">Transcription termination</keyword>
<evidence type="ECO:0000313" key="10">
    <source>
        <dbReference type="Proteomes" id="UP001451606"/>
    </source>
</evidence>
<dbReference type="PROSITE" id="PS50084">
    <property type="entry name" value="KH_TYPE_1"/>
    <property type="match status" value="1"/>
</dbReference>
<keyword evidence="5 6" id="KW-0804">Transcription</keyword>
<dbReference type="KEGG" id="omr:OXIME_000230"/>
<evidence type="ECO:0000313" key="9">
    <source>
        <dbReference type="EMBL" id="WYX99693.1"/>
    </source>
</evidence>
<dbReference type="HAMAP" id="MF_00945_A">
    <property type="entry name" value="NusA_A"/>
    <property type="match status" value="1"/>
</dbReference>
<evidence type="ECO:0000256" key="2">
    <source>
        <dbReference type="ARBA" id="ARBA00022490"/>
    </source>
</evidence>
<dbReference type="EMBL" id="CP133772">
    <property type="protein sequence ID" value="WYX99693.1"/>
    <property type="molecule type" value="Genomic_DNA"/>
</dbReference>
<evidence type="ECO:0000256" key="7">
    <source>
        <dbReference type="PROSITE-ProRule" id="PRU00117"/>
    </source>
</evidence>
<dbReference type="RefSeq" id="WP_393971658.1">
    <property type="nucleotide sequence ID" value="NZ_CP133772.1"/>
</dbReference>
<reference evidence="9 10" key="1">
    <citation type="submission" date="2023-09" db="EMBL/GenBank/DDBJ databases">
        <authorList>
            <person name="Golyshina O.V."/>
            <person name="Lunev E.A."/>
            <person name="Bargiela R."/>
            <person name="Gaines M.C."/>
            <person name="Daum B."/>
            <person name="Bale N.J."/>
            <person name="Koenen M."/>
            <person name="Sinninghe Damst J.S."/>
            <person name="Yakimov M."/>
            <person name="Golyshin P.N."/>
        </authorList>
    </citation>
    <scope>NUCLEOTIDE SEQUENCE [LARGE SCALE GENOMIC DNA]</scope>
    <source>
        <strain evidence="9 10">M1</strain>
    </source>
</reference>
<proteinExistence type="inferred from homology"/>
<dbReference type="AlphaFoldDB" id="A0AAX4NDX2"/>
<keyword evidence="2 6" id="KW-0963">Cytoplasm</keyword>
<keyword evidence="10" id="KW-1185">Reference proteome</keyword>
<dbReference type="InterPro" id="IPR009019">
    <property type="entry name" value="KH_sf_prok-type"/>
</dbReference>
<sequence length="143" mass="16922">MKEITIDNKILGYMALFEKVARVELKECLENEDMVLFVVFEKKLSEMFKRNDNAIAELKERINKHILVVEYSRDLIMFVKNIFYRFGVKEININWKEGQTNVLVTVEQNEVGKAIGKEGRNIKLFRDAVQRYYNVKSLNIKQI</sequence>
<comment type="subcellular location">
    <subcellularLocation>
        <location evidence="6">Cytoplasm</location>
    </subcellularLocation>
</comment>
<dbReference type="GO" id="GO:0005737">
    <property type="term" value="C:cytoplasm"/>
    <property type="evidence" value="ECO:0007669"/>
    <property type="project" value="UniProtKB-SubCell"/>
</dbReference>
<dbReference type="InterPro" id="IPR015946">
    <property type="entry name" value="KH_dom-like_a/b"/>
</dbReference>
<keyword evidence="4 6" id="KW-0805">Transcription regulation</keyword>
<organism evidence="9 10">
    <name type="scientific">Oxyplasma meridianum</name>
    <dbReference type="NCBI Taxonomy" id="3073602"/>
    <lineage>
        <taxon>Archaea</taxon>
        <taxon>Methanobacteriati</taxon>
        <taxon>Thermoplasmatota</taxon>
        <taxon>Thermoplasmata</taxon>
        <taxon>Thermoplasmatales</taxon>
        <taxon>Thermoplasmataceae</taxon>
        <taxon>Oxyplasma</taxon>
    </lineage>
</organism>
<dbReference type="Gene3D" id="3.30.300.20">
    <property type="match status" value="2"/>
</dbReference>
<dbReference type="SUPFAM" id="SSF54814">
    <property type="entry name" value="Prokaryotic type KH domain (KH-domain type II)"/>
    <property type="match status" value="1"/>
</dbReference>
<dbReference type="GO" id="GO:0006353">
    <property type="term" value="P:DNA-templated transcription termination"/>
    <property type="evidence" value="ECO:0007669"/>
    <property type="project" value="UniProtKB-UniRule"/>
</dbReference>
<name>A0AAX4NDX2_9ARCH</name>
<evidence type="ECO:0000256" key="1">
    <source>
        <dbReference type="ARBA" id="ARBA00022472"/>
    </source>
</evidence>
<dbReference type="Pfam" id="PF26594">
    <property type="entry name" value="KH_NusA_2nd"/>
    <property type="match status" value="1"/>
</dbReference>
<dbReference type="GeneID" id="95966954"/>
<dbReference type="NCBIfam" id="TIGR01952">
    <property type="entry name" value="nusA_arch"/>
    <property type="match status" value="1"/>
</dbReference>
<dbReference type="InterPro" id="IPR058582">
    <property type="entry name" value="KH_NusA_2nd"/>
</dbReference>
<keyword evidence="3 7" id="KW-0694">RNA-binding</keyword>